<keyword evidence="2" id="KW-0540">Nuclease</keyword>
<dbReference type="GO" id="GO:0004519">
    <property type="term" value="F:endonuclease activity"/>
    <property type="evidence" value="ECO:0007669"/>
    <property type="project" value="UniProtKB-KW"/>
</dbReference>
<keyword evidence="2" id="KW-0378">Hydrolase</keyword>
<dbReference type="GO" id="GO:0008270">
    <property type="term" value="F:zinc ion binding"/>
    <property type="evidence" value="ECO:0007669"/>
    <property type="project" value="InterPro"/>
</dbReference>
<name>A0A8S5Q2B9_9CAUD</name>
<evidence type="ECO:0000259" key="1">
    <source>
        <dbReference type="Pfam" id="PF01844"/>
    </source>
</evidence>
<reference evidence="2" key="1">
    <citation type="journal article" date="2021" name="Proc. Natl. Acad. Sci. U.S.A.">
        <title>A Catalog of Tens of Thousands of Viruses from Human Metagenomes Reveals Hidden Associations with Chronic Diseases.</title>
        <authorList>
            <person name="Tisza M.J."/>
            <person name="Buck C.B."/>
        </authorList>
    </citation>
    <scope>NUCLEOTIDE SEQUENCE</scope>
    <source>
        <strain evidence="2">Ct2DO6</strain>
    </source>
</reference>
<dbReference type="InterPro" id="IPR002711">
    <property type="entry name" value="HNH"/>
</dbReference>
<dbReference type="GO" id="GO:0003676">
    <property type="term" value="F:nucleic acid binding"/>
    <property type="evidence" value="ECO:0007669"/>
    <property type="project" value="InterPro"/>
</dbReference>
<organism evidence="2">
    <name type="scientific">Myoviridae sp. ct2DO6</name>
    <dbReference type="NCBI Taxonomy" id="2825020"/>
    <lineage>
        <taxon>Viruses</taxon>
        <taxon>Duplodnaviria</taxon>
        <taxon>Heunggongvirae</taxon>
        <taxon>Uroviricota</taxon>
        <taxon>Caudoviricetes</taxon>
    </lineage>
</organism>
<protein>
    <submittedName>
        <fullName evidence="2">HNH endonuclease bacteriophage, HNH Endonuclease, DNA.52A</fullName>
    </submittedName>
</protein>
<dbReference type="Pfam" id="PF01844">
    <property type="entry name" value="HNH"/>
    <property type="match status" value="1"/>
</dbReference>
<keyword evidence="2" id="KW-0255">Endonuclease</keyword>
<proteinExistence type="predicted"/>
<accession>A0A8S5Q2B9</accession>
<dbReference type="EMBL" id="BK015561">
    <property type="protein sequence ID" value="DAE12969.1"/>
    <property type="molecule type" value="Genomic_DNA"/>
</dbReference>
<sequence>MVLWRKCRYGQAAAGDRLSVKGVECGAGAIVTQKAFYNSAAWRKLSKAFLLARNYICERCGAPAEIAHHRQYLNPANIDNPAISMNPANLESLCLECHNKEHFSNGGAIAAGYGFDSNGELVKIEREGNEHE</sequence>
<feature type="domain" description="HNH" evidence="1">
    <location>
        <begin position="57"/>
        <end position="102"/>
    </location>
</feature>
<evidence type="ECO:0000313" key="2">
    <source>
        <dbReference type="EMBL" id="DAE12969.1"/>
    </source>
</evidence>